<keyword evidence="2" id="KW-1185">Reference proteome</keyword>
<sequence>MEEEKTKHEKSVSVAWTMTLNNMQMDCLPVQGMVGFSSLCMVVFKSVYNKAKVTEQEHDVKRILQVQGLVQFSTRHHSPFPISLP</sequence>
<accession>A0A371FU03</accession>
<organism evidence="1 2">
    <name type="scientific">Mucuna pruriens</name>
    <name type="common">Velvet bean</name>
    <name type="synonym">Dolichos pruriens</name>
    <dbReference type="NCBI Taxonomy" id="157652"/>
    <lineage>
        <taxon>Eukaryota</taxon>
        <taxon>Viridiplantae</taxon>
        <taxon>Streptophyta</taxon>
        <taxon>Embryophyta</taxon>
        <taxon>Tracheophyta</taxon>
        <taxon>Spermatophyta</taxon>
        <taxon>Magnoliopsida</taxon>
        <taxon>eudicotyledons</taxon>
        <taxon>Gunneridae</taxon>
        <taxon>Pentapetalae</taxon>
        <taxon>rosids</taxon>
        <taxon>fabids</taxon>
        <taxon>Fabales</taxon>
        <taxon>Fabaceae</taxon>
        <taxon>Papilionoideae</taxon>
        <taxon>50 kb inversion clade</taxon>
        <taxon>NPAAA clade</taxon>
        <taxon>indigoferoid/millettioid clade</taxon>
        <taxon>Phaseoleae</taxon>
        <taxon>Mucuna</taxon>
    </lineage>
</organism>
<dbReference type="Proteomes" id="UP000257109">
    <property type="component" value="Unassembled WGS sequence"/>
</dbReference>
<feature type="non-terminal residue" evidence="1">
    <location>
        <position position="1"/>
    </location>
</feature>
<proteinExistence type="predicted"/>
<evidence type="ECO:0000313" key="1">
    <source>
        <dbReference type="EMBL" id="RDX81827.1"/>
    </source>
</evidence>
<dbReference type="EMBL" id="QJKJ01007818">
    <property type="protein sequence ID" value="RDX81827.1"/>
    <property type="molecule type" value="Genomic_DNA"/>
</dbReference>
<dbReference type="STRING" id="157652.A0A371FU03"/>
<comment type="caution">
    <text evidence="1">The sequence shown here is derived from an EMBL/GenBank/DDBJ whole genome shotgun (WGS) entry which is preliminary data.</text>
</comment>
<dbReference type="OrthoDB" id="1708120at2759"/>
<reference evidence="1" key="1">
    <citation type="submission" date="2018-05" db="EMBL/GenBank/DDBJ databases">
        <title>Draft genome of Mucuna pruriens seed.</title>
        <authorList>
            <person name="Nnadi N.E."/>
            <person name="Vos R."/>
            <person name="Hasami M.H."/>
            <person name="Devisetty U.K."/>
            <person name="Aguiy J.C."/>
        </authorList>
    </citation>
    <scope>NUCLEOTIDE SEQUENCE [LARGE SCALE GENOMIC DNA]</scope>
    <source>
        <strain evidence="1">JCA_2017</strain>
    </source>
</reference>
<evidence type="ECO:0000313" key="2">
    <source>
        <dbReference type="Proteomes" id="UP000257109"/>
    </source>
</evidence>
<protein>
    <submittedName>
        <fullName evidence="1">Uncharacterized protein</fullName>
    </submittedName>
</protein>
<gene>
    <name evidence="1" type="ORF">CR513_37459</name>
</gene>
<name>A0A371FU03_MUCPR</name>
<dbReference type="AlphaFoldDB" id="A0A371FU03"/>